<dbReference type="KEGG" id="mgr:MGG_07887"/>
<dbReference type="InterPro" id="IPR036188">
    <property type="entry name" value="FAD/NAD-bd_sf"/>
</dbReference>
<dbReference type="SMR" id="G4N214"/>
<dbReference type="SUPFAM" id="SSF51905">
    <property type="entry name" value="FAD/NAD(P)-binding domain"/>
    <property type="match status" value="1"/>
</dbReference>
<evidence type="ECO:0000256" key="1">
    <source>
        <dbReference type="ARBA" id="ARBA00010139"/>
    </source>
</evidence>
<dbReference type="HOGENOM" id="CLU_006937_6_1_1"/>
<dbReference type="STRING" id="242507.G4N214"/>
<name>G4N214_PYRO7</name>
<dbReference type="Gene3D" id="3.50.50.60">
    <property type="entry name" value="FAD/NAD(P)-binding domain"/>
    <property type="match status" value="2"/>
</dbReference>
<dbReference type="OMA" id="WMKDTIW"/>
<evidence type="ECO:0008006" key="4">
    <source>
        <dbReference type="Google" id="ProtNLM"/>
    </source>
</evidence>
<dbReference type="Proteomes" id="UP000009058">
    <property type="component" value="Chromosome 3"/>
</dbReference>
<keyword evidence="3" id="KW-1185">Reference proteome</keyword>
<dbReference type="OrthoDB" id="74360at2759"/>
<reference evidence="2 3" key="1">
    <citation type="journal article" date="2005" name="Nature">
        <title>The genome sequence of the rice blast fungus Magnaporthe grisea.</title>
        <authorList>
            <person name="Dean R.A."/>
            <person name="Talbot N.J."/>
            <person name="Ebbole D.J."/>
            <person name="Farman M.L."/>
            <person name="Mitchell T.K."/>
            <person name="Orbach M.J."/>
            <person name="Thon M."/>
            <person name="Kulkarni R."/>
            <person name="Xu J.R."/>
            <person name="Pan H."/>
            <person name="Read N.D."/>
            <person name="Lee Y.H."/>
            <person name="Carbone I."/>
            <person name="Brown D."/>
            <person name="Oh Y.Y."/>
            <person name="Donofrio N."/>
            <person name="Jeong J.S."/>
            <person name="Soanes D.M."/>
            <person name="Djonovic S."/>
            <person name="Kolomiets E."/>
            <person name="Rehmeyer C."/>
            <person name="Li W."/>
            <person name="Harding M."/>
            <person name="Kim S."/>
            <person name="Lebrun M.H."/>
            <person name="Bohnert H."/>
            <person name="Coughlan S."/>
            <person name="Butler J."/>
            <person name="Calvo S."/>
            <person name="Ma L.J."/>
            <person name="Nicol R."/>
            <person name="Purcell S."/>
            <person name="Nusbaum C."/>
            <person name="Galagan J.E."/>
            <person name="Birren B.W."/>
        </authorList>
    </citation>
    <scope>NUCLEOTIDE SEQUENCE [LARGE SCALE GENOMIC DNA]</scope>
    <source>
        <strain evidence="3">70-15 / ATCC MYA-4617 / FGSC 8958</strain>
    </source>
</reference>
<comment type="similarity">
    <text evidence="1">Belongs to the FAD-binding monooxygenase family.</text>
</comment>
<dbReference type="EMBL" id="CM001233">
    <property type="protein sequence ID" value="EHA53324.1"/>
    <property type="molecule type" value="Genomic_DNA"/>
</dbReference>
<dbReference type="PANTHER" id="PTHR42877">
    <property type="entry name" value="L-ORNITHINE N(5)-MONOOXYGENASE-RELATED"/>
    <property type="match status" value="1"/>
</dbReference>
<accession>G4N214</accession>
<sequence length="566" mass="63950">MSSTDQQAGPSKAHGHAHLQPIFTPRRTLSVIVIGAGASGLLTAYKLQRNFDDFSLQVFEKNPEISGTWYENRYPGCACDVPSHNYTWSFEPKTDWSANYASSKEILKYFKDFSTKYGLQKYIQLRHQVVGAQWDQTKALWTVSVKNLETGDTFQSQARVLINAGGILNAWRYPAIPGIESFQGQLMHSAAWPEQEPDMTGKTVGLIGNGSSGIQILPAIKTKVGKVTNFVRQPTWISQTFSGDFREYTDEERKKFAEDKEHHLAMRKEDERKMSAAFAMFHSGSQEQITLRAYVEDLMRKKLGNPELEKLIIPEWSLGCRRLTPGTNYLESLSDDNVEVVFGNIAKITPAGVVVENGKEYPLDILICATGFDTSFKPRFPVEGAGGAKLEDMWKDEPQAYFGIAVDKLPNYFMTLGPNCPIGNGPILASIEAEVDYMIKMMSKMQKENLKSFEVNSDAVRDFNQWKDEWMKESIWVEPCRSWYTAGSPSGKVLALWPGSALHYLEAIRDPRWEDWTFKTEDGANRFSYLGNGHSFVEANQGDLSYYIRDHDDSPIDPVLKKPTKE</sequence>
<evidence type="ECO:0000313" key="2">
    <source>
        <dbReference type="EMBL" id="EHA53324.1"/>
    </source>
</evidence>
<dbReference type="eggNOG" id="KOG1399">
    <property type="taxonomic scope" value="Eukaryota"/>
</dbReference>
<dbReference type="InParanoid" id="G4N214"/>
<dbReference type="InterPro" id="IPR051209">
    <property type="entry name" value="FAD-bind_Monooxygenase_sf"/>
</dbReference>
<dbReference type="Pfam" id="PF13450">
    <property type="entry name" value="NAD_binding_8"/>
    <property type="match status" value="1"/>
</dbReference>
<dbReference type="VEuPathDB" id="FungiDB:MGG_07887"/>
<organism evidence="2 3">
    <name type="scientific">Pyricularia oryzae (strain 70-15 / ATCC MYA-4617 / FGSC 8958)</name>
    <name type="common">Rice blast fungus</name>
    <name type="synonym">Magnaporthe oryzae</name>
    <dbReference type="NCBI Taxonomy" id="242507"/>
    <lineage>
        <taxon>Eukaryota</taxon>
        <taxon>Fungi</taxon>
        <taxon>Dikarya</taxon>
        <taxon>Ascomycota</taxon>
        <taxon>Pezizomycotina</taxon>
        <taxon>Sordariomycetes</taxon>
        <taxon>Sordariomycetidae</taxon>
        <taxon>Magnaporthales</taxon>
        <taxon>Pyriculariaceae</taxon>
        <taxon>Pyricularia</taxon>
    </lineage>
</organism>
<gene>
    <name evidence="2" type="ORF">MGG_07887</name>
</gene>
<reference key="2">
    <citation type="submission" date="2011-05" db="EMBL/GenBank/DDBJ databases">
        <title>The Genome Sequence of Magnaporthe oryzae 70-15.</title>
        <authorList>
            <consortium name="The Broad Institute Genome Sequencing Platform"/>
            <person name="Ma L.-J."/>
            <person name="Dead R."/>
            <person name="Young S.K."/>
            <person name="Zeng Q."/>
            <person name="Gargeya S."/>
            <person name="Fitzgerald M."/>
            <person name="Haas B."/>
            <person name="Abouelleil A."/>
            <person name="Alvarado L."/>
            <person name="Arachchi H.M."/>
            <person name="Berlin A."/>
            <person name="Brown A."/>
            <person name="Chapman S.B."/>
            <person name="Chen Z."/>
            <person name="Dunbar C."/>
            <person name="Freedman E."/>
            <person name="Gearin G."/>
            <person name="Gellesch M."/>
            <person name="Goldberg J."/>
            <person name="Griggs A."/>
            <person name="Gujja S."/>
            <person name="Heiman D."/>
            <person name="Howarth C."/>
            <person name="Larson L."/>
            <person name="Lui A."/>
            <person name="MacDonald P.J.P."/>
            <person name="Mehta T."/>
            <person name="Montmayeur A."/>
            <person name="Murphy C."/>
            <person name="Neiman D."/>
            <person name="Pearson M."/>
            <person name="Priest M."/>
            <person name="Roberts A."/>
            <person name="Saif S."/>
            <person name="Shea T."/>
            <person name="Shenoy N."/>
            <person name="Sisk P."/>
            <person name="Stolte C."/>
            <person name="Sykes S."/>
            <person name="Yandava C."/>
            <person name="Wortman J."/>
            <person name="Nusbaum C."/>
            <person name="Birren B."/>
        </authorList>
    </citation>
    <scope>NUCLEOTIDE SEQUENCE</scope>
    <source>
        <strain>70-15</strain>
    </source>
</reference>
<dbReference type="GeneID" id="2683814"/>
<dbReference type="PANTHER" id="PTHR42877:SF8">
    <property type="entry name" value="MONOOXYGENASE"/>
    <property type="match status" value="1"/>
</dbReference>
<evidence type="ECO:0000313" key="3">
    <source>
        <dbReference type="Proteomes" id="UP000009058"/>
    </source>
</evidence>
<dbReference type="AlphaFoldDB" id="G4N214"/>
<proteinExistence type="inferred from homology"/>
<dbReference type="RefSeq" id="XP_003713131.1">
    <property type="nucleotide sequence ID" value="XM_003713083.1"/>
</dbReference>
<protein>
    <recommendedName>
        <fullName evidence="4">Phenylacetone monooxygenase</fullName>
    </recommendedName>
</protein>